<dbReference type="InterPro" id="IPR008949">
    <property type="entry name" value="Isoprenoid_synthase_dom_sf"/>
</dbReference>
<evidence type="ECO:0000256" key="2">
    <source>
        <dbReference type="ARBA" id="ARBA00006333"/>
    </source>
</evidence>
<keyword evidence="4" id="KW-0456">Lyase</keyword>
<dbReference type="EC" id="4.2.3.-" evidence="4"/>
<gene>
    <name evidence="5" type="ORF">IFR04_009604</name>
</gene>
<dbReference type="SUPFAM" id="SSF48576">
    <property type="entry name" value="Terpenoid synthases"/>
    <property type="match status" value="1"/>
</dbReference>
<evidence type="ECO:0000256" key="1">
    <source>
        <dbReference type="ARBA" id="ARBA00001946"/>
    </source>
</evidence>
<dbReference type="AlphaFoldDB" id="A0A8H7TCA2"/>
<keyword evidence="4" id="KW-0479">Metal-binding</keyword>
<keyword evidence="3 4" id="KW-0460">Magnesium</keyword>
<proteinExistence type="inferred from homology"/>
<dbReference type="PANTHER" id="PTHR35201">
    <property type="entry name" value="TERPENE SYNTHASE"/>
    <property type="match status" value="1"/>
</dbReference>
<keyword evidence="6" id="KW-1185">Reference proteome</keyword>
<name>A0A8H7TCA2_9HELO</name>
<dbReference type="Proteomes" id="UP000664132">
    <property type="component" value="Unassembled WGS sequence"/>
</dbReference>
<evidence type="ECO:0000256" key="4">
    <source>
        <dbReference type="RuleBase" id="RU366034"/>
    </source>
</evidence>
<dbReference type="PANTHER" id="PTHR35201:SF4">
    <property type="entry name" value="BETA-PINACENE SYNTHASE-RELATED"/>
    <property type="match status" value="1"/>
</dbReference>
<organism evidence="5 6">
    <name type="scientific">Cadophora malorum</name>
    <dbReference type="NCBI Taxonomy" id="108018"/>
    <lineage>
        <taxon>Eukaryota</taxon>
        <taxon>Fungi</taxon>
        <taxon>Dikarya</taxon>
        <taxon>Ascomycota</taxon>
        <taxon>Pezizomycotina</taxon>
        <taxon>Leotiomycetes</taxon>
        <taxon>Helotiales</taxon>
        <taxon>Ploettnerulaceae</taxon>
        <taxon>Cadophora</taxon>
    </lineage>
</organism>
<comment type="cofactor">
    <cofactor evidence="1 4">
        <name>Mg(2+)</name>
        <dbReference type="ChEBI" id="CHEBI:18420"/>
    </cofactor>
</comment>
<evidence type="ECO:0000313" key="5">
    <source>
        <dbReference type="EMBL" id="KAG4417234.1"/>
    </source>
</evidence>
<dbReference type="GO" id="GO:0008299">
    <property type="term" value="P:isoprenoid biosynthetic process"/>
    <property type="evidence" value="ECO:0007669"/>
    <property type="project" value="UniProtKB-ARBA"/>
</dbReference>
<comment type="caution">
    <text evidence="5">The sequence shown here is derived from an EMBL/GenBank/DDBJ whole genome shotgun (WGS) entry which is preliminary data.</text>
</comment>
<protein>
    <recommendedName>
        <fullName evidence="4">Terpene synthase</fullName>
        <ecNumber evidence="4">4.2.3.-</ecNumber>
    </recommendedName>
</protein>
<dbReference type="GO" id="GO:0010333">
    <property type="term" value="F:terpene synthase activity"/>
    <property type="evidence" value="ECO:0007669"/>
    <property type="project" value="InterPro"/>
</dbReference>
<evidence type="ECO:0000256" key="3">
    <source>
        <dbReference type="ARBA" id="ARBA00022842"/>
    </source>
</evidence>
<comment type="similarity">
    <text evidence="2 4">Belongs to the terpene synthase family.</text>
</comment>
<accession>A0A8H7TCA2</accession>
<dbReference type="Gene3D" id="1.10.600.10">
    <property type="entry name" value="Farnesyl Diphosphate Synthase"/>
    <property type="match status" value="1"/>
</dbReference>
<sequence>MLILANDICSYNVEQSRGDSHNAVAVVMHHNNLSVQEAIDFIARMFHESAEEFLKIMETSKSPSEDLRTYISGLGYWVRGNFEMSFEIERYGLNAEARKGGSIELLSKQDSI</sequence>
<dbReference type="OrthoDB" id="6486656at2759"/>
<reference evidence="5" key="1">
    <citation type="submission" date="2021-02" db="EMBL/GenBank/DDBJ databases">
        <title>Genome sequence Cadophora malorum strain M34.</title>
        <authorList>
            <person name="Stefanovic E."/>
            <person name="Vu D."/>
            <person name="Scully C."/>
            <person name="Dijksterhuis J."/>
            <person name="Roader J."/>
            <person name="Houbraken J."/>
        </authorList>
    </citation>
    <scope>NUCLEOTIDE SEQUENCE</scope>
    <source>
        <strain evidence="5">M34</strain>
    </source>
</reference>
<dbReference type="InterPro" id="IPR034686">
    <property type="entry name" value="Terpene_cyclase-like_2"/>
</dbReference>
<dbReference type="Pfam" id="PF19086">
    <property type="entry name" value="Terpene_syn_C_2"/>
    <property type="match status" value="1"/>
</dbReference>
<evidence type="ECO:0000313" key="6">
    <source>
        <dbReference type="Proteomes" id="UP000664132"/>
    </source>
</evidence>
<dbReference type="GO" id="GO:0046872">
    <property type="term" value="F:metal ion binding"/>
    <property type="evidence" value="ECO:0007669"/>
    <property type="project" value="UniProtKB-KW"/>
</dbReference>
<dbReference type="EMBL" id="JAFJYH010000160">
    <property type="protein sequence ID" value="KAG4417234.1"/>
    <property type="molecule type" value="Genomic_DNA"/>
</dbReference>